<keyword evidence="5" id="KW-1185">Reference proteome</keyword>
<protein>
    <submittedName>
        <fullName evidence="4">DUF3883 domain-containing protein</fullName>
    </submittedName>
</protein>
<evidence type="ECO:0000259" key="3">
    <source>
        <dbReference type="Pfam" id="PF25794"/>
    </source>
</evidence>
<dbReference type="SUPFAM" id="SSF55874">
    <property type="entry name" value="ATPase domain of HSP90 chaperone/DNA topoisomerase II/histidine kinase"/>
    <property type="match status" value="1"/>
</dbReference>
<feature type="domain" description="Protein NO VEIN C-terminal" evidence="2">
    <location>
        <begin position="1033"/>
        <end position="1097"/>
    </location>
</feature>
<dbReference type="Pfam" id="PF13020">
    <property type="entry name" value="NOV_C"/>
    <property type="match status" value="1"/>
</dbReference>
<dbReference type="PANTHER" id="PTHR32387">
    <property type="entry name" value="WU:FJ29H11"/>
    <property type="match status" value="1"/>
</dbReference>
<evidence type="ECO:0000256" key="1">
    <source>
        <dbReference type="SAM" id="MobiDB-lite"/>
    </source>
</evidence>
<accession>A0A8X8H9M0</accession>
<name>A0A8X8H9M0_9RHOB</name>
<dbReference type="EMBL" id="WHUT02000012">
    <property type="protein sequence ID" value="NUB46216.1"/>
    <property type="molecule type" value="Genomic_DNA"/>
</dbReference>
<dbReference type="NCBIfam" id="NF047352">
    <property type="entry name" value="P_loop_sacsin"/>
    <property type="match status" value="1"/>
</dbReference>
<gene>
    <name evidence="4" type="ORF">GEU84_017630</name>
</gene>
<organism evidence="4 5">
    <name type="scientific">Fertoeibacter niger</name>
    <dbReference type="NCBI Taxonomy" id="2656921"/>
    <lineage>
        <taxon>Bacteria</taxon>
        <taxon>Pseudomonadati</taxon>
        <taxon>Pseudomonadota</taxon>
        <taxon>Alphaproteobacteria</taxon>
        <taxon>Rhodobacterales</taxon>
        <taxon>Paracoccaceae</taxon>
        <taxon>Fertoeibacter</taxon>
    </lineage>
</organism>
<dbReference type="PANTHER" id="PTHR32387:SF0">
    <property type="entry name" value="PROTEIN NO VEIN"/>
    <property type="match status" value="1"/>
</dbReference>
<feature type="domain" description="Sacsin/Nov" evidence="3">
    <location>
        <begin position="32"/>
        <end position="130"/>
    </location>
</feature>
<dbReference type="InterPro" id="IPR024975">
    <property type="entry name" value="NOV_C"/>
</dbReference>
<dbReference type="Proteomes" id="UP000484076">
    <property type="component" value="Unassembled WGS sequence"/>
</dbReference>
<proteinExistence type="predicted"/>
<dbReference type="InterPro" id="IPR036890">
    <property type="entry name" value="HATPase_C_sf"/>
</dbReference>
<dbReference type="InterPro" id="IPR058210">
    <property type="entry name" value="SACS/Nov_dom"/>
</dbReference>
<evidence type="ECO:0000259" key="2">
    <source>
        <dbReference type="Pfam" id="PF13020"/>
    </source>
</evidence>
<feature type="compositionally biased region" description="Pro residues" evidence="1">
    <location>
        <begin position="840"/>
        <end position="852"/>
    </location>
</feature>
<comment type="caution">
    <text evidence="4">The sequence shown here is derived from an EMBL/GenBank/DDBJ whole genome shotgun (WGS) entry which is preliminary data.</text>
</comment>
<evidence type="ECO:0000313" key="5">
    <source>
        <dbReference type="Proteomes" id="UP000484076"/>
    </source>
</evidence>
<dbReference type="RefSeq" id="WP_174539963.1">
    <property type="nucleotide sequence ID" value="NZ_WHUT02000012.1"/>
</dbReference>
<feature type="compositionally biased region" description="Gly residues" evidence="1">
    <location>
        <begin position="914"/>
        <end position="959"/>
    </location>
</feature>
<reference evidence="4" key="1">
    <citation type="submission" date="2020-05" db="EMBL/GenBank/DDBJ databases">
        <title>Fertoebacter nigrum gen. nov., sp. nov., a new member of the family Rhodobacteraceae.</title>
        <authorList>
            <person name="Szuroczki S."/>
            <person name="Abbaszade G."/>
            <person name="Buni D."/>
            <person name="Schumann P."/>
            <person name="Toth E."/>
        </authorList>
    </citation>
    <scope>NUCLEOTIDE SEQUENCE</scope>
    <source>
        <strain evidence="4">RG-N-1a</strain>
    </source>
</reference>
<feature type="compositionally biased region" description="Low complexity" evidence="1">
    <location>
        <begin position="903"/>
        <end position="913"/>
    </location>
</feature>
<dbReference type="Gene3D" id="3.30.565.10">
    <property type="entry name" value="Histidine kinase-like ATPase, C-terminal domain"/>
    <property type="match status" value="1"/>
</dbReference>
<feature type="region of interest" description="Disordered" evidence="1">
    <location>
        <begin position="835"/>
        <end position="981"/>
    </location>
</feature>
<evidence type="ECO:0000313" key="4">
    <source>
        <dbReference type="EMBL" id="NUB46216.1"/>
    </source>
</evidence>
<dbReference type="Pfam" id="PF25794">
    <property type="entry name" value="SACS"/>
    <property type="match status" value="1"/>
</dbReference>
<dbReference type="AlphaFoldDB" id="A0A8X8H9M0"/>
<dbReference type="InterPro" id="IPR052957">
    <property type="entry name" value="Auxin_embryo_med"/>
</dbReference>
<sequence>MASNYEAICDENRRRYGTEGAQKSGGLAAGLYDNRTHFIFELLQNAEDALGRRDDWTGQRKVTFTLSPQRLSLSHFGKPFDEADVRSVCDIAESTKNESSIGRFGLGFKSVYTVTDLPEVHSGDEDFAIDDYVFPIRAPKTQRHPDETQIILPFRASDLTAGQDIAEGFRRLGPSALLFLRNIEEINWSVEGGATGFYLRNPPDVLGPHVRRVSVIGYETGQEEVDQTWLVFHRDVFTDTQKKVGRVEIAFSLVEPNKDPAQLSVRQLPTSPLVVFFPTVVETHLGFLVQGPYRTTPSRENIPSSDAWNQHLVLETSSLLVEAMRWMRDEVLLDVSVMRCLPIDRQKFPEGSRFFPMFDAVRQAFRSEALLPTNESAYVSSTHAKLARTQDVRELIGQQQVAALFKVEGAAWLSGDITQDKANDIRQYLMRELDIDEIRPDKLLPSLTKAFLEAQSDSWILRLYEFLSGQEKVLRKNLDVVPLIRLEDGTHVVAKGVSGKPNAFLPSTIATNFKTMREAVCATPDVRQFLVSLGITEPDPVDDVIWNLLPKYQEKQVEVNHDSYSADIERIRVAFGVDSTAQRDKLRSALRETSFIMVTDTGDGKAYIAKPGDTYIATDRLQQLFAGVPGVFLVDNKYDCLRGEEIRDLLVSCGASRYLVSQPIETTLKPSEITQIRKEAGLERASWHNAPEDFTLRGLTPLLKLLPKLKAVESFSRARILWEALVDLEGRGTAAFYGTYSWGYAHETKTVRFDASFVRALNQVSWVPNENGELVSPSLVMFEAVGWKPNAFLQTRIAFKPPIIDQLAREAGIDPAALDLLRKLGITNLADLTSRLGITNPPPEPEPSPAPDPKVDNPSDGDVYDEAKDLYGDDMPDIPAGTPDPDGGDEVGSGTGQRGQVSTGAGSTEANGTGANGTGANGTGAGRTGAGRTGAGKTGAGEPGDSGQGTGGVNGGIGGNEAPDVNGSGNRGGHGRRTAGHAGGRAFISYVGAHPDDDVPDPDGLDQAERMRIEGYAIDLIIGLEPKLHRTPEGNPGFDLFEADSSGNRTRWVEVKAMTGCLDDRPVGLSHTQFDFAQEKGDRFWLYVVEFASDPAKARVLRIQNPARVSRTFTFDRGWSKIALTVPPL</sequence>